<proteinExistence type="predicted"/>
<dbReference type="PANTHER" id="PTHR47219">
    <property type="entry name" value="RAB GTPASE-ACTIVATING PROTEIN 1-LIKE"/>
    <property type="match status" value="1"/>
</dbReference>
<feature type="compositionally biased region" description="Low complexity" evidence="1">
    <location>
        <begin position="474"/>
        <end position="484"/>
    </location>
</feature>
<dbReference type="FunFam" id="1.10.472.80:FF:000055">
    <property type="entry name" value="TBC domain-containing protein C1778.09"/>
    <property type="match status" value="1"/>
</dbReference>
<feature type="region of interest" description="Disordered" evidence="1">
    <location>
        <begin position="188"/>
        <end position="276"/>
    </location>
</feature>
<gene>
    <name evidence="3" type="ORF">KHLLAP_LOCUS11966</name>
</gene>
<feature type="compositionally biased region" description="Low complexity" evidence="1">
    <location>
        <begin position="228"/>
        <end position="238"/>
    </location>
</feature>
<organism evidence="3 4">
    <name type="scientific">Anthostomella pinea</name>
    <dbReference type="NCBI Taxonomy" id="933095"/>
    <lineage>
        <taxon>Eukaryota</taxon>
        <taxon>Fungi</taxon>
        <taxon>Dikarya</taxon>
        <taxon>Ascomycota</taxon>
        <taxon>Pezizomycotina</taxon>
        <taxon>Sordariomycetes</taxon>
        <taxon>Xylariomycetidae</taxon>
        <taxon>Xylariales</taxon>
        <taxon>Xylariaceae</taxon>
        <taxon>Anthostomella</taxon>
    </lineage>
</organism>
<feature type="compositionally biased region" description="Polar residues" evidence="1">
    <location>
        <begin position="191"/>
        <end position="205"/>
    </location>
</feature>
<dbReference type="InterPro" id="IPR050302">
    <property type="entry name" value="Rab_GAP_TBC_domain"/>
</dbReference>
<dbReference type="Gene3D" id="1.10.8.270">
    <property type="entry name" value="putative rabgap domain of human tbc1 domain family member 14 like domains"/>
    <property type="match status" value="1"/>
</dbReference>
<feature type="compositionally biased region" description="Polar residues" evidence="1">
    <location>
        <begin position="565"/>
        <end position="580"/>
    </location>
</feature>
<feature type="domain" description="Rab-GAP TBC" evidence="2">
    <location>
        <begin position="725"/>
        <end position="919"/>
    </location>
</feature>
<feature type="region of interest" description="Disordered" evidence="1">
    <location>
        <begin position="393"/>
        <end position="434"/>
    </location>
</feature>
<evidence type="ECO:0000259" key="2">
    <source>
        <dbReference type="PROSITE" id="PS50086"/>
    </source>
</evidence>
<feature type="compositionally biased region" description="Basic and acidic residues" evidence="1">
    <location>
        <begin position="411"/>
        <end position="421"/>
    </location>
</feature>
<accession>A0AAI8VUW0</accession>
<dbReference type="AlphaFoldDB" id="A0AAI8VUW0"/>
<dbReference type="PROSITE" id="PS50086">
    <property type="entry name" value="TBC_RABGAP"/>
    <property type="match status" value="1"/>
</dbReference>
<evidence type="ECO:0000256" key="1">
    <source>
        <dbReference type="SAM" id="MobiDB-lite"/>
    </source>
</evidence>
<evidence type="ECO:0000313" key="4">
    <source>
        <dbReference type="Proteomes" id="UP001295740"/>
    </source>
</evidence>
<feature type="compositionally biased region" description="Polar residues" evidence="1">
    <location>
        <begin position="614"/>
        <end position="632"/>
    </location>
</feature>
<dbReference type="Proteomes" id="UP001295740">
    <property type="component" value="Unassembled WGS sequence"/>
</dbReference>
<evidence type="ECO:0000313" key="3">
    <source>
        <dbReference type="EMBL" id="CAJ2511498.1"/>
    </source>
</evidence>
<feature type="region of interest" description="Disordered" evidence="1">
    <location>
        <begin position="561"/>
        <end position="580"/>
    </location>
</feature>
<dbReference type="SUPFAM" id="SSF47923">
    <property type="entry name" value="Ypt/Rab-GAP domain of gyp1p"/>
    <property type="match status" value="2"/>
</dbReference>
<comment type="caution">
    <text evidence="3">The sequence shown here is derived from an EMBL/GenBank/DDBJ whole genome shotgun (WGS) entry which is preliminary data.</text>
</comment>
<reference evidence="3" key="1">
    <citation type="submission" date="2023-10" db="EMBL/GenBank/DDBJ databases">
        <authorList>
            <person name="Hackl T."/>
        </authorList>
    </citation>
    <scope>NUCLEOTIDE SEQUENCE</scope>
</reference>
<dbReference type="FunFam" id="1.10.8.270:FF:000023">
    <property type="entry name" value="TBC domain-containing protein C1778.09"/>
    <property type="match status" value="1"/>
</dbReference>
<feature type="compositionally biased region" description="Polar residues" evidence="1">
    <location>
        <begin position="104"/>
        <end position="113"/>
    </location>
</feature>
<feature type="region of interest" description="Disordered" evidence="1">
    <location>
        <begin position="597"/>
        <end position="632"/>
    </location>
</feature>
<feature type="compositionally biased region" description="Polar residues" evidence="1">
    <location>
        <begin position="520"/>
        <end position="532"/>
    </location>
</feature>
<dbReference type="GO" id="GO:0005096">
    <property type="term" value="F:GTPase activator activity"/>
    <property type="evidence" value="ECO:0007669"/>
    <property type="project" value="TreeGrafter"/>
</dbReference>
<name>A0AAI8VUW0_9PEZI</name>
<keyword evidence="4" id="KW-1185">Reference proteome</keyword>
<dbReference type="PANTHER" id="PTHR47219:SF9">
    <property type="entry name" value="GTPASE ACTIVATING PROTEIN AND CENTROSOME-ASSOCIATED, ISOFORM B"/>
    <property type="match status" value="1"/>
</dbReference>
<dbReference type="EMBL" id="CAUWAG010000018">
    <property type="protein sequence ID" value="CAJ2511498.1"/>
    <property type="molecule type" value="Genomic_DNA"/>
</dbReference>
<sequence length="1005" mass="111148">MFGVAPGVTAPDHMPLPALQKNASVRYKSRQASFVSFRDDTRLVAFRYDQTVAAEPPIPIPPPRSSRRPPPRPISCITASLPNRTPQPPPRPAPPTEQHPALRTITTPRSTQDTAKRDSGHAPTVSSHTRTYDEEDSSDEDDDDPFAYEKIDTLPPVPQVLPLRLKGGSISPSIYSEPDLDLRRVSEAGSGISSPLSSPALSDGNTVSPASPVTPPVQFTKRFGRAFSLRSTSSSSSRATGTMKRLRKKSLSGVPSPHTSGTTESGMSGTGRGEGALGSPLILLSALGSAANNSPLPPHPHLHLVHHAHNTRNLDATTATPSGDPHLSPIISTTIPTDSLIEDDFMTQLSFSKRGSIIFGGQRPRTKTKMSAKDNDVPAVAAVKRTREYRAFPLVPPAKKPQTPAGPAQPRQDDRGVHDTNHGTVAQPTDRAVNVNHAQPQTVPDTLSTPRLLPPSIRVISVEAEKESQKVRSLYESGEGLSWEEGGGHSSLGERLEPTGEVPSNEDENDASNGRPGHPTLTSASTVSLQDSTLRRDHELAGGIEDWEGVEGQDVDRYGFISPQRPDSSRPSTATETLSVEFSPRKQRNVLFRKDAAAHSLGNKRTPTRKVSARSLNTQASEYSTASRRSTRSVLRQASNLLPHNKDRRLVDEAGDLLEEQPSLSYIDEDEPSEKAIAELKRKEQERTDKWRRMAKVVKPGDEGQGMIFEFDPKHPKLVQRTWKGIPDCWRAAAWYSFLASSAKASPIPFATDEEIKADFRRLVEQPSPDDAQIDLDVPRTINQHIMFRRRYRGGQRLLFRVLHALSVYFPDTGYVQGMAPLAATFLSYYDEEQCFVMLVRLWKYRGLNRIYQSGFEELMGALKDFETHWLGTKDVAEKLNELCIDPTAYATRWYLTLFNLSIPFAVQLRVWDVFILLGSSPLETPNGVTSSKDVTDHPSSKGLEILHATSLAIIDTLNDRLIDSDFENAMKVLTSWVPIKDEQGFLHIVYLEWKRYQSKQKKKV</sequence>
<dbReference type="GO" id="GO:0031267">
    <property type="term" value="F:small GTPase binding"/>
    <property type="evidence" value="ECO:0007669"/>
    <property type="project" value="TreeGrafter"/>
</dbReference>
<dbReference type="InterPro" id="IPR035969">
    <property type="entry name" value="Rab-GAP_TBC_sf"/>
</dbReference>
<feature type="compositionally biased region" description="Acidic residues" evidence="1">
    <location>
        <begin position="133"/>
        <end position="146"/>
    </location>
</feature>
<protein>
    <submittedName>
        <fullName evidence="3">Uu.00g071230.m01.CDS01</fullName>
    </submittedName>
</protein>
<feature type="compositionally biased region" description="Pro residues" evidence="1">
    <location>
        <begin position="85"/>
        <end position="97"/>
    </location>
</feature>
<feature type="region of interest" description="Disordered" evidence="1">
    <location>
        <begin position="54"/>
        <end position="153"/>
    </location>
</feature>
<feature type="region of interest" description="Disordered" evidence="1">
    <location>
        <begin position="464"/>
        <end position="532"/>
    </location>
</feature>
<dbReference type="SMART" id="SM00164">
    <property type="entry name" value="TBC"/>
    <property type="match status" value="1"/>
</dbReference>
<dbReference type="InterPro" id="IPR000195">
    <property type="entry name" value="Rab-GAP-TBC_dom"/>
</dbReference>
<dbReference type="Pfam" id="PF00566">
    <property type="entry name" value="RabGAP-TBC"/>
    <property type="match status" value="1"/>
</dbReference>
<dbReference type="Gene3D" id="1.10.472.80">
    <property type="entry name" value="Ypt/Rab-GAP domain of gyp1p, domain 3"/>
    <property type="match status" value="1"/>
</dbReference>